<sequence length="545" mass="55149">MATRTVPGASDKPARRVVPGALPPAPKPGKKGKAASKDTSPSAVKVTDATGAALLSTAPSKPDQVANGLKVTPQDLAEQAETQAAVAAVKAVESPAIITAKASTPAQKVISSRIAELSKKSKTATITVAVDELKSLLIKVQDAEQSTQSPSSSSTDTKGKLVLLLQFLHLFNLYHPNPAGPPSFAPRSMPPALEMSTGQQVAALAKLYDALANGPLEGGGGDALQVLGNIESGSSEKVLEDVSYGVVRDMILKLTAPPSAPVEEPKGALDGPPRDFVKASSPPVSFMQASELNLDASKAEPAGGQPDTVPASGSGESSKGKSGGAGVVIGDKKPTLSEADGTAKSEVKEPVNTSEVKKTAESKLNWAALAEEDDDDLGEAPVFEPLPSRTTSAIVTPAPGTPTGAIEPQAASAKASADTGEAPTAESPKQKKDGGRKQSNNGSSNNSKGGAGGARTNGKGGASGAAKTAAAAVKAPKVDEDGFILQESKRTKYLQQKQQQQQQQHRGGGSGRGGKGSNAGRGVRSNADGNRGPKNAEGKAVGTTQ</sequence>
<organism evidence="2">
    <name type="scientific">Melanopsichium pennsylvanicum 4</name>
    <dbReference type="NCBI Taxonomy" id="1398559"/>
    <lineage>
        <taxon>Eukaryota</taxon>
        <taxon>Fungi</taxon>
        <taxon>Dikarya</taxon>
        <taxon>Basidiomycota</taxon>
        <taxon>Ustilaginomycotina</taxon>
        <taxon>Ustilaginomycetes</taxon>
        <taxon>Ustilaginales</taxon>
        <taxon>Ustilaginaceae</taxon>
        <taxon>Melanopsichium</taxon>
    </lineage>
</organism>
<evidence type="ECO:0000313" key="2">
    <source>
        <dbReference type="EMBL" id="CDI51525.1"/>
    </source>
</evidence>
<feature type="compositionally biased region" description="Gly residues" evidence="1">
    <location>
        <begin position="449"/>
        <end position="463"/>
    </location>
</feature>
<dbReference type="AlphaFoldDB" id="A0A077QQI2"/>
<protein>
    <submittedName>
        <fullName evidence="2">Uncharacterized protein</fullName>
    </submittedName>
</protein>
<feature type="compositionally biased region" description="Basic and acidic residues" evidence="1">
    <location>
        <begin position="330"/>
        <end position="361"/>
    </location>
</feature>
<feature type="region of interest" description="Disordered" evidence="1">
    <location>
        <begin position="1"/>
        <end position="44"/>
    </location>
</feature>
<dbReference type="EMBL" id="HG529508">
    <property type="protein sequence ID" value="CDI51525.1"/>
    <property type="molecule type" value="Genomic_DNA"/>
</dbReference>
<feature type="region of interest" description="Disordered" evidence="1">
    <location>
        <begin position="297"/>
        <end position="545"/>
    </location>
</feature>
<feature type="compositionally biased region" description="Low complexity" evidence="1">
    <location>
        <begin position="437"/>
        <end position="448"/>
    </location>
</feature>
<proteinExistence type="predicted"/>
<name>A0A077QQI2_9BASI</name>
<feature type="compositionally biased region" description="Gly residues" evidence="1">
    <location>
        <begin position="506"/>
        <end position="519"/>
    </location>
</feature>
<feature type="compositionally biased region" description="Low complexity" evidence="1">
    <location>
        <begin position="495"/>
        <end position="505"/>
    </location>
</feature>
<reference evidence="2" key="1">
    <citation type="journal article" date="2014" name="Genome Biol. Evol.">
        <title>Gene Loss Rather Than Gene Gain Is Associated with a Host Jump from Monocots to Dicots in the Smut Fungus Melanopsichium pennsylvanicum.</title>
        <authorList>
            <person name="Sharma R."/>
            <person name="Mishra B."/>
            <person name="Runge F."/>
            <person name="Thines M."/>
        </authorList>
    </citation>
    <scope>NUCLEOTIDE SEQUENCE</scope>
    <source>
        <strain evidence="2">4</strain>
    </source>
</reference>
<evidence type="ECO:0000256" key="1">
    <source>
        <dbReference type="SAM" id="MobiDB-lite"/>
    </source>
</evidence>
<feature type="region of interest" description="Disordered" evidence="1">
    <location>
        <begin position="257"/>
        <end position="281"/>
    </location>
</feature>
<feature type="compositionally biased region" description="Low complexity" evidence="1">
    <location>
        <begin position="464"/>
        <end position="475"/>
    </location>
</feature>
<accession>A0A077QQI2</accession>
<feature type="compositionally biased region" description="Basic and acidic residues" evidence="1">
    <location>
        <begin position="263"/>
        <end position="277"/>
    </location>
</feature>